<dbReference type="PANTHER" id="PTHR12968:SF4">
    <property type="entry name" value="TECTONIC-LIKE COMPLEX MEMBER MKS1"/>
    <property type="match status" value="1"/>
</dbReference>
<proteinExistence type="predicted"/>
<dbReference type="InterPro" id="IPR010796">
    <property type="entry name" value="C2_B9-type_dom"/>
</dbReference>
<dbReference type="Pfam" id="PF07162">
    <property type="entry name" value="B9-C2"/>
    <property type="match status" value="1"/>
</dbReference>
<evidence type="ECO:0000256" key="2">
    <source>
        <dbReference type="ARBA" id="ARBA00022490"/>
    </source>
</evidence>
<comment type="subcellular location">
    <subcellularLocation>
        <location evidence="1">Cytoplasm</location>
        <location evidence="1">Cytoskeleton</location>
        <location evidence="1">Cilium basal body</location>
    </subcellularLocation>
</comment>
<evidence type="ECO:0000313" key="6">
    <source>
        <dbReference type="Proteomes" id="UP000694866"/>
    </source>
</evidence>
<organism evidence="6 7">
    <name type="scientific">Fopius arisanus</name>
    <dbReference type="NCBI Taxonomy" id="64838"/>
    <lineage>
        <taxon>Eukaryota</taxon>
        <taxon>Metazoa</taxon>
        <taxon>Ecdysozoa</taxon>
        <taxon>Arthropoda</taxon>
        <taxon>Hexapoda</taxon>
        <taxon>Insecta</taxon>
        <taxon>Pterygota</taxon>
        <taxon>Neoptera</taxon>
        <taxon>Endopterygota</taxon>
        <taxon>Hymenoptera</taxon>
        <taxon>Apocrita</taxon>
        <taxon>Ichneumonoidea</taxon>
        <taxon>Braconidae</taxon>
        <taxon>Opiinae</taxon>
        <taxon>Fopius</taxon>
    </lineage>
</organism>
<keyword evidence="3" id="KW-0970">Cilium biogenesis/degradation</keyword>
<dbReference type="GeneID" id="105273104"/>
<keyword evidence="4" id="KW-0206">Cytoskeleton</keyword>
<dbReference type="Proteomes" id="UP000694866">
    <property type="component" value="Unplaced"/>
</dbReference>
<dbReference type="GO" id="GO:0060271">
    <property type="term" value="P:cilium assembly"/>
    <property type="evidence" value="ECO:0007669"/>
    <property type="project" value="TreeGrafter"/>
</dbReference>
<dbReference type="GO" id="GO:0036038">
    <property type="term" value="C:MKS complex"/>
    <property type="evidence" value="ECO:0007669"/>
    <property type="project" value="TreeGrafter"/>
</dbReference>
<name>A0A9R1U9V4_9HYME</name>
<evidence type="ECO:0000256" key="3">
    <source>
        <dbReference type="ARBA" id="ARBA00022794"/>
    </source>
</evidence>
<evidence type="ECO:0000313" key="7">
    <source>
        <dbReference type="RefSeq" id="XP_011313649.1"/>
    </source>
</evidence>
<dbReference type="KEGG" id="fas:105273104"/>
<keyword evidence="6" id="KW-1185">Reference proteome</keyword>
<dbReference type="CTD" id="54903"/>
<dbReference type="OrthoDB" id="10263520at2759"/>
<evidence type="ECO:0000256" key="1">
    <source>
        <dbReference type="ARBA" id="ARBA00004120"/>
    </source>
</evidence>
<dbReference type="PROSITE" id="PS51381">
    <property type="entry name" value="C2_B9"/>
    <property type="match status" value="1"/>
</dbReference>
<dbReference type="RefSeq" id="XP_011313649.1">
    <property type="nucleotide sequence ID" value="XM_011315347.1"/>
</dbReference>
<gene>
    <name evidence="7" type="primary">LOC105273104</name>
</gene>
<dbReference type="PANTHER" id="PTHR12968">
    <property type="entry name" value="B9 DOMAIN-CONTAINING"/>
    <property type="match status" value="1"/>
</dbReference>
<sequence>MLVRNPGRLKIAGNYRVNQPIENFKLRVRIVQQKSLLAELFESEAETRDSNFLESEGRTFSWQEKVLSPFEVNLYKEERNCIIEIHKKYREKIQKDEIESSRLFSYTEDDSYFRQATPVTKEGYKSYLSLKNETALPAIRNRKPFSERYNKKIIESTPSTNTIRSNHYLYRDKRTMYIMADLTSKDEALGSSEDSETLLCTITYNEAGKILTIDPDFNDDECYKAHATGMSYDFWIEHASEGQTEDEVQMQRELLHHEFHEKLLYKEAEMFSEMHLPPPHVLRVYLTLDITKAKGFPYDALFLTYLIDLPKYWSTNDGDKLSGRTQRCRMMNGSANFSFVVEMTLDFDLNCLDDENVRPAWPQVLIAAASLDKWTRYRIEGYASQPLPPSPGKFTYELTTWRPVAGFINTLRRFFTGGTAELEDLTYSGIPQGENGPIINKSQLKVVPGGFIDLQMNIVQQCRDFSKNPRISRVTLDRLSAGTLINNVNNVLEQFKAARERMIRARAMCS</sequence>
<keyword evidence="2" id="KW-0963">Cytoplasm</keyword>
<evidence type="ECO:0000256" key="4">
    <source>
        <dbReference type="ARBA" id="ARBA00023212"/>
    </source>
</evidence>
<dbReference type="AlphaFoldDB" id="A0A9R1U9V4"/>
<keyword evidence="5" id="KW-0966">Cell projection</keyword>
<accession>A0A9R1U9V4</accession>
<protein>
    <submittedName>
        <fullName evidence="7">Meckel syndrome type 1 protein</fullName>
    </submittedName>
</protein>
<reference evidence="7" key="1">
    <citation type="submission" date="2025-08" db="UniProtKB">
        <authorList>
            <consortium name="RefSeq"/>
        </authorList>
    </citation>
    <scope>IDENTIFICATION</scope>
    <source>
        <strain evidence="7">USDA-PBARC FA_bdor</strain>
        <tissue evidence="7">Whole organism</tissue>
    </source>
</reference>
<evidence type="ECO:0000256" key="5">
    <source>
        <dbReference type="ARBA" id="ARBA00023273"/>
    </source>
</evidence>